<proteinExistence type="predicted"/>
<feature type="region of interest" description="Disordered" evidence="1">
    <location>
        <begin position="347"/>
        <end position="406"/>
    </location>
</feature>
<keyword evidence="3" id="KW-1185">Reference proteome</keyword>
<feature type="compositionally biased region" description="Basic and acidic residues" evidence="1">
    <location>
        <begin position="252"/>
        <end position="265"/>
    </location>
</feature>
<evidence type="ECO:0000313" key="2">
    <source>
        <dbReference type="EMBL" id="KZT69251.1"/>
    </source>
</evidence>
<feature type="compositionally biased region" description="Low complexity" evidence="1">
    <location>
        <begin position="397"/>
        <end position="406"/>
    </location>
</feature>
<feature type="region of interest" description="Disordered" evidence="1">
    <location>
        <begin position="226"/>
        <end position="265"/>
    </location>
</feature>
<dbReference type="EMBL" id="KV429059">
    <property type="protein sequence ID" value="KZT69251.1"/>
    <property type="molecule type" value="Genomic_DNA"/>
</dbReference>
<sequence length="406" mass="42709">MPRTRVLGPVDKRAGSGRWLASLPARRRDMPFAEGKFAPGGCWSGAATHHTAGTVTCPSRAVAVQGGDGPGRTRGCRLPGAHAGRSGLALRCPSTGRAGGRAHLRACISVRKCPVHCQVSNQARKGVHKAGRVSCRSALLRSTDASVSDSVGGILATTRKGVGVSHGAGAAPRGPGRAEGCRRGGGASGKDEGKEALALCIQQRCVHRARDGALAIGRRQHSSCRGRAVVGPTDRPTTAHQATDPVVGSWGESRRGGREGGDGCENGRHDAAAVGGWFDFVSRADRKASELRRVGVLLLEGGIEIRRAAIDSGLRFAVRRGGDGEGAEEGCVGGRQLGVMQRPQCREERAQRRHGHLGGCEPRALRVSHRPLATKQPEHWRDISPRKSRPPRPPSAFRPQAPAGRP</sequence>
<protein>
    <submittedName>
        <fullName evidence="2">Uncharacterized protein</fullName>
    </submittedName>
</protein>
<feature type="region of interest" description="Disordered" evidence="1">
    <location>
        <begin position="163"/>
        <end position="190"/>
    </location>
</feature>
<organism evidence="2 3">
    <name type="scientific">Daedalea quercina L-15889</name>
    <dbReference type="NCBI Taxonomy" id="1314783"/>
    <lineage>
        <taxon>Eukaryota</taxon>
        <taxon>Fungi</taxon>
        <taxon>Dikarya</taxon>
        <taxon>Basidiomycota</taxon>
        <taxon>Agaricomycotina</taxon>
        <taxon>Agaricomycetes</taxon>
        <taxon>Polyporales</taxon>
        <taxon>Fomitopsis</taxon>
    </lineage>
</organism>
<feature type="compositionally biased region" description="Basic and acidic residues" evidence="1">
    <location>
        <begin position="376"/>
        <end position="385"/>
    </location>
</feature>
<reference evidence="2 3" key="1">
    <citation type="journal article" date="2016" name="Mol. Biol. Evol.">
        <title>Comparative Genomics of Early-Diverging Mushroom-Forming Fungi Provides Insights into the Origins of Lignocellulose Decay Capabilities.</title>
        <authorList>
            <person name="Nagy L.G."/>
            <person name="Riley R."/>
            <person name="Tritt A."/>
            <person name="Adam C."/>
            <person name="Daum C."/>
            <person name="Floudas D."/>
            <person name="Sun H."/>
            <person name="Yadav J.S."/>
            <person name="Pangilinan J."/>
            <person name="Larsson K.H."/>
            <person name="Matsuura K."/>
            <person name="Barry K."/>
            <person name="Labutti K."/>
            <person name="Kuo R."/>
            <person name="Ohm R.A."/>
            <person name="Bhattacharya S.S."/>
            <person name="Shirouzu T."/>
            <person name="Yoshinaga Y."/>
            <person name="Martin F.M."/>
            <person name="Grigoriev I.V."/>
            <person name="Hibbett D.S."/>
        </authorList>
    </citation>
    <scope>NUCLEOTIDE SEQUENCE [LARGE SCALE GENOMIC DNA]</scope>
    <source>
        <strain evidence="2 3">L-15889</strain>
    </source>
</reference>
<dbReference type="Proteomes" id="UP000076727">
    <property type="component" value="Unassembled WGS sequence"/>
</dbReference>
<gene>
    <name evidence="2" type="ORF">DAEQUDRAFT_269758</name>
</gene>
<accession>A0A165QBR0</accession>
<evidence type="ECO:0000313" key="3">
    <source>
        <dbReference type="Proteomes" id="UP000076727"/>
    </source>
</evidence>
<dbReference type="AlphaFoldDB" id="A0A165QBR0"/>
<evidence type="ECO:0000256" key="1">
    <source>
        <dbReference type="SAM" id="MobiDB-lite"/>
    </source>
</evidence>
<name>A0A165QBR0_9APHY</name>